<keyword evidence="3" id="KW-0963">Cytoplasm</keyword>
<dbReference type="Gene3D" id="3.10.20.590">
    <property type="match status" value="1"/>
</dbReference>
<dbReference type="Pfam" id="PF00133">
    <property type="entry name" value="tRNA-synt_1"/>
    <property type="match status" value="2"/>
</dbReference>
<accession>A0A168R781</accession>
<keyword evidence="5 10" id="KW-0547">Nucleotide-binding</keyword>
<dbReference type="GO" id="GO:0004823">
    <property type="term" value="F:leucine-tRNA ligase activity"/>
    <property type="evidence" value="ECO:0007669"/>
    <property type="project" value="UniProtKB-EC"/>
</dbReference>
<dbReference type="InterPro" id="IPR001412">
    <property type="entry name" value="aa-tRNA-synth_I_CS"/>
</dbReference>
<dbReference type="InterPro" id="IPR014729">
    <property type="entry name" value="Rossmann-like_a/b/a_fold"/>
</dbReference>
<dbReference type="InterPro" id="IPR009080">
    <property type="entry name" value="tRNAsynth_Ia_anticodon-bd"/>
</dbReference>
<dbReference type="GO" id="GO:0005829">
    <property type="term" value="C:cytosol"/>
    <property type="evidence" value="ECO:0007669"/>
    <property type="project" value="TreeGrafter"/>
</dbReference>
<organism evidence="12 13">
    <name type="scientific">Mycoplasmopsis gallinarum</name>
    <dbReference type="NCBI Taxonomy" id="29557"/>
    <lineage>
        <taxon>Bacteria</taxon>
        <taxon>Bacillati</taxon>
        <taxon>Mycoplasmatota</taxon>
        <taxon>Mycoplasmoidales</taxon>
        <taxon>Metamycoplasmataceae</taxon>
        <taxon>Mycoplasmopsis</taxon>
    </lineage>
</organism>
<reference evidence="12 13" key="1">
    <citation type="submission" date="2016-03" db="EMBL/GenBank/DDBJ databases">
        <title>Genome sequence of Mycoplasma gallinarum strain Mgn_IPT.</title>
        <authorList>
            <person name="Yacoub E."/>
            <person name="Sirand-Pugnet P."/>
            <person name="Barre A."/>
            <person name="Maurier F."/>
            <person name="Blanchard A."/>
            <person name="Ben Abdelmoumen B.M."/>
        </authorList>
    </citation>
    <scope>NUCLEOTIDE SEQUENCE [LARGE SCALE GENOMIC DNA]</scope>
    <source>
        <strain evidence="12 13">Mgn_IPT</strain>
    </source>
</reference>
<gene>
    <name evidence="12" type="primary">leuS</name>
    <name evidence="12" type="ORF">MGALLINA_05940</name>
</gene>
<dbReference type="GO" id="GO:0005524">
    <property type="term" value="F:ATP binding"/>
    <property type="evidence" value="ECO:0007669"/>
    <property type="project" value="UniProtKB-KW"/>
</dbReference>
<comment type="caution">
    <text evidence="12">The sequence shown here is derived from an EMBL/GenBank/DDBJ whole genome shotgun (WGS) entry which is preliminary data.</text>
</comment>
<dbReference type="EC" id="6.1.1.4" evidence="2"/>
<dbReference type="EMBL" id="LVLH01000049">
    <property type="protein sequence ID" value="OAB48669.1"/>
    <property type="molecule type" value="Genomic_DNA"/>
</dbReference>
<feature type="domain" description="Aminoacyl-tRNA synthetase class Ia" evidence="11">
    <location>
        <begin position="12"/>
        <end position="227"/>
    </location>
</feature>
<dbReference type="PANTHER" id="PTHR43740">
    <property type="entry name" value="LEUCYL-TRNA SYNTHETASE"/>
    <property type="match status" value="1"/>
</dbReference>
<dbReference type="GO" id="GO:0006429">
    <property type="term" value="P:leucyl-tRNA aminoacylation"/>
    <property type="evidence" value="ECO:0007669"/>
    <property type="project" value="InterPro"/>
</dbReference>
<name>A0A168R781_9BACT</name>
<evidence type="ECO:0000256" key="10">
    <source>
        <dbReference type="RuleBase" id="RU363035"/>
    </source>
</evidence>
<dbReference type="CDD" id="cd00812">
    <property type="entry name" value="LeuRS_core"/>
    <property type="match status" value="1"/>
</dbReference>
<keyword evidence="7 10" id="KW-0648">Protein biosynthesis</keyword>
<dbReference type="InterPro" id="IPR002302">
    <property type="entry name" value="Leu-tRNA-ligase"/>
</dbReference>
<evidence type="ECO:0000256" key="5">
    <source>
        <dbReference type="ARBA" id="ARBA00022741"/>
    </source>
</evidence>
<evidence type="ECO:0000256" key="8">
    <source>
        <dbReference type="ARBA" id="ARBA00023146"/>
    </source>
</evidence>
<dbReference type="PRINTS" id="PR00985">
    <property type="entry name" value="TRNASYNTHLEU"/>
</dbReference>
<keyword evidence="13" id="KW-1185">Reference proteome</keyword>
<evidence type="ECO:0000256" key="2">
    <source>
        <dbReference type="ARBA" id="ARBA00013164"/>
    </source>
</evidence>
<dbReference type="SUPFAM" id="SSF47323">
    <property type="entry name" value="Anticodon-binding domain of a subclass of class I aminoacyl-tRNA synthetases"/>
    <property type="match status" value="1"/>
</dbReference>
<dbReference type="PATRIC" id="fig|29557.3.peg.601"/>
<evidence type="ECO:0000256" key="3">
    <source>
        <dbReference type="ARBA" id="ARBA00022490"/>
    </source>
</evidence>
<comment type="similarity">
    <text evidence="1 10">Belongs to the class-I aminoacyl-tRNA synthetase family.</text>
</comment>
<dbReference type="RefSeq" id="WP_063626351.1">
    <property type="nucleotide sequence ID" value="NZ_LVLH01000049.1"/>
</dbReference>
<dbReference type="Gene3D" id="3.40.50.620">
    <property type="entry name" value="HUPs"/>
    <property type="match status" value="2"/>
</dbReference>
<keyword evidence="6 10" id="KW-0067">ATP-binding</keyword>
<evidence type="ECO:0000313" key="13">
    <source>
        <dbReference type="Proteomes" id="UP000076983"/>
    </source>
</evidence>
<evidence type="ECO:0000256" key="9">
    <source>
        <dbReference type="ARBA" id="ARBA00030520"/>
    </source>
</evidence>
<feature type="domain" description="Aminoacyl-tRNA synthetase class Ia" evidence="11">
    <location>
        <begin position="380"/>
        <end position="582"/>
    </location>
</feature>
<dbReference type="SUPFAM" id="SSF52374">
    <property type="entry name" value="Nucleotidylyl transferase"/>
    <property type="match status" value="1"/>
</dbReference>
<dbReference type="OrthoDB" id="9810365at2"/>
<dbReference type="PANTHER" id="PTHR43740:SF2">
    <property type="entry name" value="LEUCINE--TRNA LIGASE, MITOCHONDRIAL"/>
    <property type="match status" value="1"/>
</dbReference>
<dbReference type="Gene3D" id="1.10.730.10">
    <property type="entry name" value="Isoleucyl-tRNA Synthetase, Domain 1"/>
    <property type="match status" value="2"/>
</dbReference>
<evidence type="ECO:0000256" key="7">
    <source>
        <dbReference type="ARBA" id="ARBA00022917"/>
    </source>
</evidence>
<proteinExistence type="inferred from homology"/>
<dbReference type="InterPro" id="IPR002300">
    <property type="entry name" value="aa-tRNA-synth_Ia"/>
</dbReference>
<dbReference type="Proteomes" id="UP000076983">
    <property type="component" value="Unassembled WGS sequence"/>
</dbReference>
<protein>
    <recommendedName>
        <fullName evidence="2">leucine--tRNA ligase</fullName>
        <ecNumber evidence="2">6.1.1.4</ecNumber>
    </recommendedName>
    <alternativeName>
        <fullName evidence="9">Leucyl-tRNA synthetase</fullName>
    </alternativeName>
</protein>
<evidence type="ECO:0000256" key="6">
    <source>
        <dbReference type="ARBA" id="ARBA00022840"/>
    </source>
</evidence>
<keyword evidence="8 10" id="KW-0030">Aminoacyl-tRNA synthetase</keyword>
<evidence type="ECO:0000259" key="11">
    <source>
        <dbReference type="Pfam" id="PF00133"/>
    </source>
</evidence>
<keyword evidence="4 10" id="KW-0436">Ligase</keyword>
<dbReference type="PROSITE" id="PS00178">
    <property type="entry name" value="AA_TRNA_LIGASE_I"/>
    <property type="match status" value="1"/>
</dbReference>
<dbReference type="STRING" id="29557.MGALLINA_05940"/>
<dbReference type="FunFam" id="1.10.730.10:FF:000002">
    <property type="entry name" value="Leucine--tRNA ligase"/>
    <property type="match status" value="1"/>
</dbReference>
<sequence>MKEYQANKIEKKWQNYWNETNYFEPQNNFDLPKKYILSMFPYPSGNLHMGHVRNYTLGDVFARFYRRKGFNVLHPFGWDAFGLPAENAAIKNQIHPKKWTYENIEKMNPTLKDLGISFAWNRMVITADEIYTKWEQEIFIKMWEKGLVYRKNSLLNWCENDQTVLANEQVENGKCWRCGNLVVQKEMPQYYLKITNYAKELQEDLNLLKNHWPENVLLMQKNWIDYRKGFKVAFDINFNNQLLDFPLSTFIEEKTTLENFDFVAIASTHPLIDFLKNQNIINDEELAKINEITSMAKTKNFSQKLSFKLPLKLSFANQNDYVYDVYITDFASANSSDNVMLININKLKSYEEFALKNNISLNNQKIDLEGIELVETSKINLQDWGISRQRYWGAPIPIIHCSKCGIKPEKISNLPVKLPAQVTFSGQGNPILTNNEWLNIKCPYCGSDATRESDTFDTFFQSSWYFLRYTTPKEMWNDVMFDQKSLSYWNSVDQYIGGVEHAILHLLYSRFFTKVLADLNIINFREPFDNLLTQGMVNKDGAKMSKSKGNIVSPIEMLDKYGADTIRLFIVFAAPPEKDLEWTTSGIEGSYKFIKKLVEKSSLIQKNFDYLNYLAAFDFTQLDVKAKEARKKLHQSFIKQEQVFDATKNNFNFNTLVAWSMEVFNAYDQITNELLISEMYYVLMNILEPYIPHLAWEISQNYFDLKNLSNFEHDPRALEDDKVVYPISVNGKLRGQIEVEIKNDNKELVLEKAKKEVAKYLTSEIKKEIYVPKRMINFVLS</sequence>
<evidence type="ECO:0000256" key="4">
    <source>
        <dbReference type="ARBA" id="ARBA00022598"/>
    </source>
</evidence>
<evidence type="ECO:0000256" key="1">
    <source>
        <dbReference type="ARBA" id="ARBA00005594"/>
    </source>
</evidence>
<dbReference type="AlphaFoldDB" id="A0A168R781"/>
<evidence type="ECO:0000313" key="12">
    <source>
        <dbReference type="EMBL" id="OAB48669.1"/>
    </source>
</evidence>